<evidence type="ECO:0000256" key="5">
    <source>
        <dbReference type="ARBA" id="ARBA00023136"/>
    </source>
</evidence>
<feature type="transmembrane region" description="Helical" evidence="6">
    <location>
        <begin position="6"/>
        <end position="25"/>
    </location>
</feature>
<dbReference type="PANTHER" id="PTHR10057">
    <property type="entry name" value="PERIPHERAL-TYPE BENZODIAZEPINE RECEPTOR"/>
    <property type="match status" value="1"/>
</dbReference>
<feature type="transmembrane region" description="Helical" evidence="6">
    <location>
        <begin position="128"/>
        <end position="150"/>
    </location>
</feature>
<dbReference type="RefSeq" id="WP_322185429.1">
    <property type="nucleotide sequence ID" value="NZ_JAXLPB010000001.1"/>
</dbReference>
<sequence length="152" mass="16729">MSLGRVLPLVLFVLLALGGGGLIGLTVETGGWYAGLDKPSFNPPDWAFGVVWTILYICIGIAGWRVWRAGAGDLQTLWWAQLVVNFSWPPVFFAAQALALAIALILALDVLIVLFIARAWARERIAALLFVPYALWTGYASALNIAIWWMNR</sequence>
<keyword evidence="5 6" id="KW-0472">Membrane</keyword>
<feature type="transmembrane region" description="Helical" evidence="6">
    <location>
        <begin position="87"/>
        <end position="116"/>
    </location>
</feature>
<dbReference type="Gene3D" id="1.20.1260.100">
    <property type="entry name" value="TspO/MBR protein"/>
    <property type="match status" value="1"/>
</dbReference>
<evidence type="ECO:0000256" key="4">
    <source>
        <dbReference type="ARBA" id="ARBA00022989"/>
    </source>
</evidence>
<dbReference type="PIRSF" id="PIRSF005859">
    <property type="entry name" value="PBR"/>
    <property type="match status" value="1"/>
</dbReference>
<evidence type="ECO:0000256" key="2">
    <source>
        <dbReference type="ARBA" id="ARBA00007524"/>
    </source>
</evidence>
<comment type="subcellular location">
    <subcellularLocation>
        <location evidence="1">Membrane</location>
        <topology evidence="1">Multi-pass membrane protein</topology>
    </subcellularLocation>
</comment>
<dbReference type="Pfam" id="PF03073">
    <property type="entry name" value="TspO_MBR"/>
    <property type="match status" value="1"/>
</dbReference>
<accession>A0ABU5HXW0</accession>
<organism evidence="7 8">
    <name type="scientific">Fulvimarina uroteuthidis</name>
    <dbReference type="NCBI Taxonomy" id="3098149"/>
    <lineage>
        <taxon>Bacteria</taxon>
        <taxon>Pseudomonadati</taxon>
        <taxon>Pseudomonadota</taxon>
        <taxon>Alphaproteobacteria</taxon>
        <taxon>Hyphomicrobiales</taxon>
        <taxon>Aurantimonadaceae</taxon>
        <taxon>Fulvimarina</taxon>
    </lineage>
</organism>
<feature type="transmembrane region" description="Helical" evidence="6">
    <location>
        <begin position="46"/>
        <end position="67"/>
    </location>
</feature>
<evidence type="ECO:0000256" key="6">
    <source>
        <dbReference type="SAM" id="Phobius"/>
    </source>
</evidence>
<evidence type="ECO:0000256" key="1">
    <source>
        <dbReference type="ARBA" id="ARBA00004141"/>
    </source>
</evidence>
<keyword evidence="4 6" id="KW-1133">Transmembrane helix</keyword>
<comment type="caution">
    <text evidence="7">The sequence shown here is derived from an EMBL/GenBank/DDBJ whole genome shotgun (WGS) entry which is preliminary data.</text>
</comment>
<proteinExistence type="inferred from homology"/>
<protein>
    <submittedName>
        <fullName evidence="7">TspO/MBR family protein</fullName>
    </submittedName>
</protein>
<dbReference type="Proteomes" id="UP001294412">
    <property type="component" value="Unassembled WGS sequence"/>
</dbReference>
<dbReference type="PANTHER" id="PTHR10057:SF0">
    <property type="entry name" value="TRANSLOCATOR PROTEIN"/>
    <property type="match status" value="1"/>
</dbReference>
<evidence type="ECO:0000256" key="3">
    <source>
        <dbReference type="ARBA" id="ARBA00022692"/>
    </source>
</evidence>
<dbReference type="InterPro" id="IPR004307">
    <property type="entry name" value="TspO_MBR"/>
</dbReference>
<comment type="similarity">
    <text evidence="2">Belongs to the TspO/BZRP family.</text>
</comment>
<evidence type="ECO:0000313" key="7">
    <source>
        <dbReference type="EMBL" id="MDY8107974.1"/>
    </source>
</evidence>
<keyword evidence="8" id="KW-1185">Reference proteome</keyword>
<name>A0ABU5HXW0_9HYPH</name>
<dbReference type="InterPro" id="IPR038330">
    <property type="entry name" value="TspO/MBR-related_sf"/>
</dbReference>
<dbReference type="EMBL" id="JAXLPB010000001">
    <property type="protein sequence ID" value="MDY8107974.1"/>
    <property type="molecule type" value="Genomic_DNA"/>
</dbReference>
<dbReference type="CDD" id="cd15904">
    <property type="entry name" value="TSPO_MBR"/>
    <property type="match status" value="1"/>
</dbReference>
<reference evidence="7 8" key="1">
    <citation type="submission" date="2023-12" db="EMBL/GenBank/DDBJ databases">
        <title>Description of Novel Strain Fulvimarina sp. 2208YS6-2-32 isolated from Uroteuthis (Photololigo) edulis.</title>
        <authorList>
            <person name="Park J.-S."/>
        </authorList>
    </citation>
    <scope>NUCLEOTIDE SEQUENCE [LARGE SCALE GENOMIC DNA]</scope>
    <source>
        <strain evidence="7 8">2208YS6-2-32</strain>
    </source>
</reference>
<evidence type="ECO:0000313" key="8">
    <source>
        <dbReference type="Proteomes" id="UP001294412"/>
    </source>
</evidence>
<gene>
    <name evidence="7" type="ORF">U0C82_02265</name>
</gene>
<keyword evidence="3 6" id="KW-0812">Transmembrane</keyword>